<dbReference type="Gene3D" id="1.20.58.1480">
    <property type="match status" value="1"/>
</dbReference>
<dbReference type="Gene3D" id="2.30.130.40">
    <property type="entry name" value="LON domain-like"/>
    <property type="match status" value="1"/>
</dbReference>
<dbReference type="AlphaFoldDB" id="A0A0F9RLZ0"/>
<dbReference type="InterPro" id="IPR020568">
    <property type="entry name" value="Ribosomal_Su5_D2-typ_SF"/>
</dbReference>
<feature type="domain" description="Lon proteolytic" evidence="12">
    <location>
        <begin position="593"/>
        <end position="774"/>
    </location>
</feature>
<evidence type="ECO:0000256" key="6">
    <source>
        <dbReference type="ARBA" id="ARBA00022825"/>
    </source>
</evidence>
<dbReference type="GO" id="GO:0043565">
    <property type="term" value="F:sequence-specific DNA binding"/>
    <property type="evidence" value="ECO:0007669"/>
    <property type="project" value="InterPro"/>
</dbReference>
<dbReference type="InterPro" id="IPR027417">
    <property type="entry name" value="P-loop_NTPase"/>
</dbReference>
<keyword evidence="8" id="KW-0346">Stress response</keyword>
<dbReference type="PROSITE" id="PS51786">
    <property type="entry name" value="LON_PROTEOLYTIC"/>
    <property type="match status" value="1"/>
</dbReference>
<evidence type="ECO:0000256" key="1">
    <source>
        <dbReference type="ARBA" id="ARBA00004496"/>
    </source>
</evidence>
<dbReference type="GO" id="GO:0005737">
    <property type="term" value="C:cytoplasm"/>
    <property type="evidence" value="ECO:0007669"/>
    <property type="project" value="UniProtKB-SubCell"/>
</dbReference>
<dbReference type="GO" id="GO:0005524">
    <property type="term" value="F:ATP binding"/>
    <property type="evidence" value="ECO:0007669"/>
    <property type="project" value="UniProtKB-KW"/>
</dbReference>
<dbReference type="GO" id="GO:0004252">
    <property type="term" value="F:serine-type endopeptidase activity"/>
    <property type="evidence" value="ECO:0007669"/>
    <property type="project" value="UniProtKB-EC"/>
</dbReference>
<keyword evidence="7" id="KW-0067">ATP-binding</keyword>
<comment type="catalytic activity">
    <reaction evidence="9">
        <text>Hydrolysis of proteins in presence of ATP.</text>
        <dbReference type="EC" id="3.4.21.53"/>
    </reaction>
</comment>
<dbReference type="PROSITE" id="PS51787">
    <property type="entry name" value="LON_N"/>
    <property type="match status" value="1"/>
</dbReference>
<dbReference type="InterPro" id="IPR003593">
    <property type="entry name" value="AAA+_ATPase"/>
</dbReference>
<protein>
    <recommendedName>
        <fullName evidence="10">endopeptidase La</fullName>
        <ecNumber evidence="10">3.4.21.53</ecNumber>
    </recommendedName>
</protein>
<feature type="domain" description="Lon N-terminal" evidence="13">
    <location>
        <begin position="14"/>
        <end position="207"/>
    </location>
</feature>
<dbReference type="InterPro" id="IPR027065">
    <property type="entry name" value="Lon_Prtase"/>
</dbReference>
<gene>
    <name evidence="14" type="ORF">LCGC14_0560690</name>
</gene>
<dbReference type="FunFam" id="1.20.5.5270:FF:000002">
    <property type="entry name" value="Lon protease homolog"/>
    <property type="match status" value="1"/>
</dbReference>
<dbReference type="PIRSF" id="PIRSF001174">
    <property type="entry name" value="Lon_proteas"/>
    <property type="match status" value="1"/>
</dbReference>
<dbReference type="Pfam" id="PF05362">
    <property type="entry name" value="Lon_C"/>
    <property type="match status" value="1"/>
</dbReference>
<sequence>MQDSRSDSEVLKNIALIPLRDVVVFPSTLVPFIIGRSSSIQALEAAMEKNKMVFLSAQMDASLDNPGPSSIYSLGVIAKIIRAIKMDDENVKVIVEGKTRGRIIEYLSTTPYYQVLAKEIKEIHGDSTETKELLKRVLTLFEDYLKLSQNANFESIIPAFRDNSPDRIADIISSHLYLHLEEKQNLLETINSLERIRRLNFILENEILKIHSRLKKDGKKYSRRKTPFSDPNQKIFPTGLGYKKEEQPNEIEELRQKIAKANMPKDAEEKASKELERLEAMPPMSAEATVCRNYLDWLISLPWTKKSREKRNLKEAEKILHEDHFGLDKVKERILEYLSIRQLVKNPKGIILGFIGPPGVGKSSLGRSIARSTGRKFVRLSLGGVRDEAEIRGHRRTYIGAYPGRIIQMLKRAKTKNPVFLLDEVDKMSMDFRGDPASALMEVLDPEQNDTFLDHYIDTDFDLSQVMFIVTANMLEPIPRPLLDRMEIIRLPGYTEDEKLQIAKRFLLPRQIKIHGLKKQNIKITDKAIVNLIRNYTREAGVRNIEREITSICRKVVKKVVSKGRTHEEKVTSKNLETYLGIPRFRRAEIDKKDEIGVAIGMAWTEFGGELLTFEVTKVYGKGNFTLTGHLGEIMQESAQAAFSYVRGKMFEHNIAKDLHKNYDIHIHVPEVATPKEGPSAGITVATSIISLLTEIPVRKKVAMSGEITLRGRVLPVGGIKEKLLAAHRERIKEAIIPLDNKPDLKDLPKNVKDDIKIHFVENMDEVLEIALTRELPIIPKKRKIAASSEIPEGEEEGGGSQEPSIAH</sequence>
<keyword evidence="5" id="KW-0378">Hydrolase</keyword>
<evidence type="ECO:0000256" key="5">
    <source>
        <dbReference type="ARBA" id="ARBA00022801"/>
    </source>
</evidence>
<dbReference type="InterPro" id="IPR046336">
    <property type="entry name" value="Lon_prtase_N_sf"/>
</dbReference>
<proteinExistence type="inferred from homology"/>
<dbReference type="InterPro" id="IPR054594">
    <property type="entry name" value="Lon_lid"/>
</dbReference>
<evidence type="ECO:0000256" key="10">
    <source>
        <dbReference type="ARBA" id="ARBA00066743"/>
    </source>
</evidence>
<keyword evidence="3" id="KW-0645">Protease</keyword>
<dbReference type="GO" id="GO:0006508">
    <property type="term" value="P:proteolysis"/>
    <property type="evidence" value="ECO:0007669"/>
    <property type="project" value="UniProtKB-KW"/>
</dbReference>
<dbReference type="InterPro" id="IPR003111">
    <property type="entry name" value="Lon_prtase_N"/>
</dbReference>
<dbReference type="PANTHER" id="PTHR10046">
    <property type="entry name" value="ATP DEPENDENT LON PROTEASE FAMILY MEMBER"/>
    <property type="match status" value="1"/>
</dbReference>
<accession>A0A0F9RLZ0</accession>
<evidence type="ECO:0000313" key="14">
    <source>
        <dbReference type="EMBL" id="KKN57585.1"/>
    </source>
</evidence>
<dbReference type="Gene3D" id="1.10.8.60">
    <property type="match status" value="1"/>
</dbReference>
<dbReference type="Pfam" id="PF02190">
    <property type="entry name" value="LON_substr_bdg"/>
    <property type="match status" value="1"/>
</dbReference>
<evidence type="ECO:0000256" key="9">
    <source>
        <dbReference type="ARBA" id="ARBA00050665"/>
    </source>
</evidence>
<dbReference type="Gene3D" id="3.30.230.10">
    <property type="match status" value="1"/>
</dbReference>
<dbReference type="CDD" id="cd19500">
    <property type="entry name" value="RecA-like_Lon"/>
    <property type="match status" value="1"/>
</dbReference>
<feature type="region of interest" description="Disordered" evidence="11">
    <location>
        <begin position="784"/>
        <end position="808"/>
    </location>
</feature>
<dbReference type="Gene3D" id="3.40.50.300">
    <property type="entry name" value="P-loop containing nucleotide triphosphate hydrolases"/>
    <property type="match status" value="1"/>
</dbReference>
<evidence type="ECO:0000259" key="13">
    <source>
        <dbReference type="PROSITE" id="PS51787"/>
    </source>
</evidence>
<dbReference type="SUPFAM" id="SSF52540">
    <property type="entry name" value="P-loop containing nucleoside triphosphate hydrolases"/>
    <property type="match status" value="1"/>
</dbReference>
<dbReference type="InterPro" id="IPR008269">
    <property type="entry name" value="Lon_proteolytic"/>
</dbReference>
<dbReference type="FunFam" id="3.40.50.300:FF:000021">
    <property type="entry name" value="Lon protease homolog"/>
    <property type="match status" value="1"/>
</dbReference>
<dbReference type="SMART" id="SM00382">
    <property type="entry name" value="AAA"/>
    <property type="match status" value="1"/>
</dbReference>
<dbReference type="EMBL" id="LAZR01000797">
    <property type="protein sequence ID" value="KKN57585.1"/>
    <property type="molecule type" value="Genomic_DNA"/>
</dbReference>
<dbReference type="HAMAP" id="MF_01973">
    <property type="entry name" value="lon_bact"/>
    <property type="match status" value="1"/>
</dbReference>
<dbReference type="SMART" id="SM00464">
    <property type="entry name" value="LON"/>
    <property type="match status" value="1"/>
</dbReference>
<dbReference type="EC" id="3.4.21.53" evidence="10"/>
<evidence type="ECO:0000259" key="12">
    <source>
        <dbReference type="PROSITE" id="PS51786"/>
    </source>
</evidence>
<dbReference type="InterPro" id="IPR027543">
    <property type="entry name" value="Lon_bac"/>
</dbReference>
<reference evidence="14" key="1">
    <citation type="journal article" date="2015" name="Nature">
        <title>Complex archaea that bridge the gap between prokaryotes and eukaryotes.</title>
        <authorList>
            <person name="Spang A."/>
            <person name="Saw J.H."/>
            <person name="Jorgensen S.L."/>
            <person name="Zaremba-Niedzwiedzka K."/>
            <person name="Martijn J."/>
            <person name="Lind A.E."/>
            <person name="van Eijk R."/>
            <person name="Schleper C."/>
            <person name="Guy L."/>
            <person name="Ettema T.J."/>
        </authorList>
    </citation>
    <scope>NUCLEOTIDE SEQUENCE</scope>
</reference>
<dbReference type="PRINTS" id="PR00830">
    <property type="entry name" value="ENDOLAPTASE"/>
</dbReference>
<keyword evidence="6" id="KW-0720">Serine protease</keyword>
<dbReference type="InterPro" id="IPR014721">
    <property type="entry name" value="Ribsml_uS5_D2-typ_fold_subgr"/>
</dbReference>
<dbReference type="InterPro" id="IPR003959">
    <property type="entry name" value="ATPase_AAA_core"/>
</dbReference>
<dbReference type="GO" id="GO:0030163">
    <property type="term" value="P:protein catabolic process"/>
    <property type="evidence" value="ECO:0007669"/>
    <property type="project" value="InterPro"/>
</dbReference>
<dbReference type="Pfam" id="PF00004">
    <property type="entry name" value="AAA"/>
    <property type="match status" value="1"/>
</dbReference>
<evidence type="ECO:0000256" key="7">
    <source>
        <dbReference type="ARBA" id="ARBA00022840"/>
    </source>
</evidence>
<dbReference type="Pfam" id="PF22667">
    <property type="entry name" value="Lon_lid"/>
    <property type="match status" value="1"/>
</dbReference>
<keyword evidence="4" id="KW-0547">Nucleotide-binding</keyword>
<dbReference type="NCBIfam" id="TIGR00763">
    <property type="entry name" value="lon"/>
    <property type="match status" value="1"/>
</dbReference>
<dbReference type="Gene3D" id="1.20.5.5270">
    <property type="match status" value="1"/>
</dbReference>
<dbReference type="SUPFAM" id="SSF54211">
    <property type="entry name" value="Ribosomal protein S5 domain 2-like"/>
    <property type="match status" value="1"/>
</dbReference>
<dbReference type="GO" id="GO:0004176">
    <property type="term" value="F:ATP-dependent peptidase activity"/>
    <property type="evidence" value="ECO:0007669"/>
    <property type="project" value="InterPro"/>
</dbReference>
<comment type="caution">
    <text evidence="14">The sequence shown here is derived from an EMBL/GenBank/DDBJ whole genome shotgun (WGS) entry which is preliminary data.</text>
</comment>
<organism evidence="14">
    <name type="scientific">marine sediment metagenome</name>
    <dbReference type="NCBI Taxonomy" id="412755"/>
    <lineage>
        <taxon>unclassified sequences</taxon>
        <taxon>metagenomes</taxon>
        <taxon>ecological metagenomes</taxon>
    </lineage>
</organism>
<evidence type="ECO:0000256" key="11">
    <source>
        <dbReference type="SAM" id="MobiDB-lite"/>
    </source>
</evidence>
<evidence type="ECO:0000256" key="4">
    <source>
        <dbReference type="ARBA" id="ARBA00022741"/>
    </source>
</evidence>
<dbReference type="SUPFAM" id="SSF88697">
    <property type="entry name" value="PUA domain-like"/>
    <property type="match status" value="1"/>
</dbReference>
<dbReference type="InterPro" id="IPR015947">
    <property type="entry name" value="PUA-like_sf"/>
</dbReference>
<keyword evidence="2" id="KW-0963">Cytoplasm</keyword>
<evidence type="ECO:0000256" key="3">
    <source>
        <dbReference type="ARBA" id="ARBA00022670"/>
    </source>
</evidence>
<comment type="subcellular location">
    <subcellularLocation>
        <location evidence="1">Cytoplasm</location>
    </subcellularLocation>
</comment>
<dbReference type="InterPro" id="IPR004815">
    <property type="entry name" value="Lon_bac/euk-typ"/>
</dbReference>
<evidence type="ECO:0000256" key="2">
    <source>
        <dbReference type="ARBA" id="ARBA00022490"/>
    </source>
</evidence>
<dbReference type="GO" id="GO:0016887">
    <property type="term" value="F:ATP hydrolysis activity"/>
    <property type="evidence" value="ECO:0007669"/>
    <property type="project" value="InterPro"/>
</dbReference>
<name>A0A0F9RLZ0_9ZZZZ</name>
<evidence type="ECO:0000256" key="8">
    <source>
        <dbReference type="ARBA" id="ARBA00023016"/>
    </source>
</evidence>